<reference evidence="2 3" key="1">
    <citation type="submission" date="2018-08" db="EMBL/GenBank/DDBJ databases">
        <title>Sequencing the genomes of 1000 actinobacteria strains.</title>
        <authorList>
            <person name="Klenk H.-P."/>
        </authorList>
    </citation>
    <scope>NUCLEOTIDE SEQUENCE [LARGE SCALE GENOMIC DNA]</scope>
    <source>
        <strain evidence="2 3">DSM 22967</strain>
    </source>
</reference>
<evidence type="ECO:0000256" key="1">
    <source>
        <dbReference type="SAM" id="SignalP"/>
    </source>
</evidence>
<protein>
    <submittedName>
        <fullName evidence="2">Uncharacterized protein</fullName>
    </submittedName>
</protein>
<feature type="signal peptide" evidence="1">
    <location>
        <begin position="1"/>
        <end position="31"/>
    </location>
</feature>
<name>A0A3D9UMT9_9MICO</name>
<accession>A0A3D9UMT9</accession>
<organism evidence="2 3">
    <name type="scientific">Calidifontibacter indicus</name>
    <dbReference type="NCBI Taxonomy" id="419650"/>
    <lineage>
        <taxon>Bacteria</taxon>
        <taxon>Bacillati</taxon>
        <taxon>Actinomycetota</taxon>
        <taxon>Actinomycetes</taxon>
        <taxon>Micrococcales</taxon>
        <taxon>Dermacoccaceae</taxon>
        <taxon>Calidifontibacter</taxon>
    </lineage>
</organism>
<evidence type="ECO:0000313" key="2">
    <source>
        <dbReference type="EMBL" id="REF30778.1"/>
    </source>
</evidence>
<proteinExistence type="predicted"/>
<gene>
    <name evidence="2" type="ORF">DFJ65_1798</name>
</gene>
<sequence>MKTLVRRTTLTAGALATCAGVILATSPGACAATVWTLNYNATATTTIAKMGKSVTTTGTSTTDVTLETRTLTSSLTLAPVTTSAVDLGSLPLAYATVAVEPTAKATGTIDDNQVIHITQYAYLHITKLTGPAKLVNLVGANCRTATPVRMDLSGKMQGLFDPTKLSGTFTIPQFSGCGAFGILNSVVSSKMSGPGNTVALTLTPR</sequence>
<dbReference type="OrthoDB" id="4863392at2"/>
<keyword evidence="3" id="KW-1185">Reference proteome</keyword>
<dbReference type="EMBL" id="QTUA01000001">
    <property type="protein sequence ID" value="REF30778.1"/>
    <property type="molecule type" value="Genomic_DNA"/>
</dbReference>
<keyword evidence="1" id="KW-0732">Signal</keyword>
<dbReference type="AlphaFoldDB" id="A0A3D9UMT9"/>
<dbReference type="RefSeq" id="WP_115922717.1">
    <property type="nucleotide sequence ID" value="NZ_QTUA01000001.1"/>
</dbReference>
<feature type="chain" id="PRO_5017689511" evidence="1">
    <location>
        <begin position="32"/>
        <end position="205"/>
    </location>
</feature>
<dbReference type="Proteomes" id="UP000256253">
    <property type="component" value="Unassembled WGS sequence"/>
</dbReference>
<comment type="caution">
    <text evidence="2">The sequence shown here is derived from an EMBL/GenBank/DDBJ whole genome shotgun (WGS) entry which is preliminary data.</text>
</comment>
<evidence type="ECO:0000313" key="3">
    <source>
        <dbReference type="Proteomes" id="UP000256253"/>
    </source>
</evidence>